<gene>
    <name evidence="11" type="ORF">SAMN05445060_2223</name>
</gene>
<evidence type="ECO:0000259" key="10">
    <source>
        <dbReference type="Pfam" id="PF07670"/>
    </source>
</evidence>
<evidence type="ECO:0000256" key="4">
    <source>
        <dbReference type="ARBA" id="ARBA00022692"/>
    </source>
</evidence>
<feature type="transmembrane region" description="Helical" evidence="7">
    <location>
        <begin position="395"/>
        <end position="414"/>
    </location>
</feature>
<dbReference type="AlphaFoldDB" id="A0A1N7FRC4"/>
<dbReference type="PANTHER" id="PTHR10590:SF13">
    <property type="entry name" value="NUCLEOSIDE PERMEASE NUPC"/>
    <property type="match status" value="1"/>
</dbReference>
<proteinExistence type="inferred from homology"/>
<evidence type="ECO:0000256" key="7">
    <source>
        <dbReference type="SAM" id="Phobius"/>
    </source>
</evidence>
<reference evidence="11 12" key="1">
    <citation type="submission" date="2017-01" db="EMBL/GenBank/DDBJ databases">
        <authorList>
            <person name="Mah S.A."/>
            <person name="Swanson W.J."/>
            <person name="Moy G.W."/>
            <person name="Vacquier V.D."/>
        </authorList>
    </citation>
    <scope>NUCLEOTIDE SEQUENCE [LARGE SCALE GENOMIC DNA]</scope>
    <source>
        <strain evidence="11 12">CPCC 203464</strain>
    </source>
</reference>
<organism evidence="11 12">
    <name type="scientific">Williamsia sterculiae</name>
    <dbReference type="NCBI Taxonomy" id="1344003"/>
    <lineage>
        <taxon>Bacteria</taxon>
        <taxon>Bacillati</taxon>
        <taxon>Actinomycetota</taxon>
        <taxon>Actinomycetes</taxon>
        <taxon>Mycobacteriales</taxon>
        <taxon>Nocardiaceae</taxon>
        <taxon>Williamsia</taxon>
    </lineage>
</organism>
<dbReference type="STRING" id="1344003.SAMN05445060_2223"/>
<feature type="transmembrane region" description="Helical" evidence="7">
    <location>
        <begin position="435"/>
        <end position="453"/>
    </location>
</feature>
<keyword evidence="6 7" id="KW-0472">Membrane</keyword>
<dbReference type="EMBL" id="FTNT01000006">
    <property type="protein sequence ID" value="SIS02912.1"/>
    <property type="molecule type" value="Genomic_DNA"/>
</dbReference>
<dbReference type="Pfam" id="PF07662">
    <property type="entry name" value="Nucleos_tra2_C"/>
    <property type="match status" value="1"/>
</dbReference>
<sequence>MHILIGVIGLVVFLVLAWAPSTNRALLLAKLPWVALLLAIEFVLALVMLKTGVGESIVNGISSAFTRLLQYAGDGTKFVFGDLMTVGADSDTGAPFLLTVLMPIVFISALIGILQYIGVLPLIIKYLGLLLSKVNGLGELESYNAVASALLGQSEVFISVKKLLPHIPPQRMYTLAASAMSTVSASILGAYIQLIEPRYVIAAILLNLFGAFIVVSLLNPYTVTREEDAALLAAGAETVTAAEQQGDGPVTGPAQQVAAVPVADEELGRPTLYDRWTRLLRLPASARTGKRQSFFEMLAEYILDGFKVAITVAAMLIGFIALISLLNGIFSGLFHGTTFQDVLGHVFSPLAYLTGIPWHECVRAGEFMATKLVTNEVVAMTQLRSASDLSPRTTAIVSTFLVSFANFSSIGIIAGAVRSLDGMQGRAVARFGLRLLYGATLVSFISATIVGLIS</sequence>
<evidence type="ECO:0000256" key="5">
    <source>
        <dbReference type="ARBA" id="ARBA00022989"/>
    </source>
</evidence>
<dbReference type="InterPro" id="IPR002668">
    <property type="entry name" value="CNT_N_dom"/>
</dbReference>
<dbReference type="Pfam" id="PF07670">
    <property type="entry name" value="Gate"/>
    <property type="match status" value="1"/>
</dbReference>
<dbReference type="InterPro" id="IPR011642">
    <property type="entry name" value="Gate_dom"/>
</dbReference>
<feature type="domain" description="Concentrative nucleoside transporter C-terminal" evidence="9">
    <location>
        <begin position="199"/>
        <end position="451"/>
    </location>
</feature>
<name>A0A1N7FRC4_9NOCA</name>
<dbReference type="Pfam" id="PF01773">
    <property type="entry name" value="Nucleos_tra2_N"/>
    <property type="match status" value="1"/>
</dbReference>
<feature type="domain" description="Concentrative nucleoside transporter N-terminal" evidence="8">
    <location>
        <begin position="8"/>
        <end position="83"/>
    </location>
</feature>
<evidence type="ECO:0000313" key="12">
    <source>
        <dbReference type="Proteomes" id="UP000186218"/>
    </source>
</evidence>
<dbReference type="InterPro" id="IPR008276">
    <property type="entry name" value="C_nuclsd_transpt"/>
</dbReference>
<dbReference type="RefSeq" id="WP_083709745.1">
    <property type="nucleotide sequence ID" value="NZ_FTNT01000006.1"/>
</dbReference>
<evidence type="ECO:0000259" key="9">
    <source>
        <dbReference type="Pfam" id="PF07662"/>
    </source>
</evidence>
<keyword evidence="5 7" id="KW-1133">Transmembrane helix</keyword>
<comment type="subcellular location">
    <subcellularLocation>
        <location evidence="1">Cell membrane</location>
        <topology evidence="1">Multi-pass membrane protein</topology>
    </subcellularLocation>
</comment>
<accession>A0A1N7FRC4</accession>
<evidence type="ECO:0000259" key="8">
    <source>
        <dbReference type="Pfam" id="PF01773"/>
    </source>
</evidence>
<evidence type="ECO:0000256" key="2">
    <source>
        <dbReference type="ARBA" id="ARBA00009033"/>
    </source>
</evidence>
<evidence type="ECO:0000256" key="3">
    <source>
        <dbReference type="ARBA" id="ARBA00022475"/>
    </source>
</evidence>
<feature type="transmembrane region" description="Helical" evidence="7">
    <location>
        <begin position="172"/>
        <end position="193"/>
    </location>
</feature>
<comment type="similarity">
    <text evidence="2">Belongs to the concentrative nucleoside transporter (CNT) (TC 2.A.41) family.</text>
</comment>
<dbReference type="PANTHER" id="PTHR10590">
    <property type="entry name" value="SODIUM/NUCLEOSIDE COTRANSPORTER"/>
    <property type="match status" value="1"/>
</dbReference>
<feature type="transmembrane region" description="Helical" evidence="7">
    <location>
        <begin position="199"/>
        <end position="218"/>
    </location>
</feature>
<evidence type="ECO:0000313" key="11">
    <source>
        <dbReference type="EMBL" id="SIS02912.1"/>
    </source>
</evidence>
<dbReference type="OrthoDB" id="9766455at2"/>
<feature type="transmembrane region" description="Helical" evidence="7">
    <location>
        <begin position="96"/>
        <end position="123"/>
    </location>
</feature>
<dbReference type="GO" id="GO:0005337">
    <property type="term" value="F:nucleoside transmembrane transporter activity"/>
    <property type="evidence" value="ECO:0007669"/>
    <property type="project" value="InterPro"/>
</dbReference>
<keyword evidence="4 7" id="KW-0812">Transmembrane</keyword>
<dbReference type="InterPro" id="IPR011657">
    <property type="entry name" value="CNT_C_dom"/>
</dbReference>
<evidence type="ECO:0000256" key="1">
    <source>
        <dbReference type="ARBA" id="ARBA00004651"/>
    </source>
</evidence>
<dbReference type="GO" id="GO:0015293">
    <property type="term" value="F:symporter activity"/>
    <property type="evidence" value="ECO:0007669"/>
    <property type="project" value="TreeGrafter"/>
</dbReference>
<keyword evidence="12" id="KW-1185">Reference proteome</keyword>
<dbReference type="GO" id="GO:0005886">
    <property type="term" value="C:plasma membrane"/>
    <property type="evidence" value="ECO:0007669"/>
    <property type="project" value="UniProtKB-SubCell"/>
</dbReference>
<protein>
    <submittedName>
        <fullName evidence="11">Nucleoside transport protein</fullName>
    </submittedName>
</protein>
<feature type="transmembrane region" description="Helical" evidence="7">
    <location>
        <begin position="27"/>
        <end position="49"/>
    </location>
</feature>
<keyword evidence="3" id="KW-1003">Cell membrane</keyword>
<feature type="domain" description="Nucleoside transporter/FeoB GTPase Gate" evidence="10">
    <location>
        <begin position="97"/>
        <end position="196"/>
    </location>
</feature>
<evidence type="ECO:0000256" key="6">
    <source>
        <dbReference type="ARBA" id="ARBA00023136"/>
    </source>
</evidence>
<dbReference type="Proteomes" id="UP000186218">
    <property type="component" value="Unassembled WGS sequence"/>
</dbReference>
<feature type="transmembrane region" description="Helical" evidence="7">
    <location>
        <begin position="308"/>
        <end position="330"/>
    </location>
</feature>